<keyword evidence="3" id="KW-1185">Reference proteome</keyword>
<evidence type="ECO:0000256" key="1">
    <source>
        <dbReference type="SAM" id="MobiDB-lite"/>
    </source>
</evidence>
<accession>A0A9P7ND60</accession>
<protein>
    <submittedName>
        <fullName evidence="2">Uncharacterized protein</fullName>
    </submittedName>
</protein>
<feature type="compositionally biased region" description="Low complexity" evidence="1">
    <location>
        <begin position="84"/>
        <end position="97"/>
    </location>
</feature>
<comment type="caution">
    <text evidence="2">The sequence shown here is derived from an EMBL/GenBank/DDBJ whole genome shotgun (WGS) entry which is preliminary data.</text>
</comment>
<reference evidence="2" key="1">
    <citation type="journal article" date="2020" name="bioRxiv">
        <title>Whole genome comparisons of ergot fungi reveals the divergence and evolution of species within the genus Claviceps are the result of varying mechanisms driving genome evolution and host range expansion.</title>
        <authorList>
            <person name="Wyka S.A."/>
            <person name="Mondo S.J."/>
            <person name="Liu M."/>
            <person name="Dettman J."/>
            <person name="Nalam V."/>
            <person name="Broders K.D."/>
        </authorList>
    </citation>
    <scope>NUCLEOTIDE SEQUENCE</scope>
    <source>
        <strain evidence="2">CCC 602</strain>
    </source>
</reference>
<evidence type="ECO:0000313" key="2">
    <source>
        <dbReference type="EMBL" id="KAG6013867.1"/>
    </source>
</evidence>
<feature type="compositionally biased region" description="Basic and acidic residues" evidence="1">
    <location>
        <begin position="65"/>
        <end position="75"/>
    </location>
</feature>
<dbReference type="EMBL" id="SRPW01000533">
    <property type="protein sequence ID" value="KAG6013867.1"/>
    <property type="molecule type" value="Genomic_DNA"/>
</dbReference>
<sequence>MEKRIASVFKVEQNGAEWQNGRMERARQAGLIRHNHARRADCSSFWSAAVDGRPAFGAIPAYLSDEQHEQHEQHQTRPHLATLGSPGPSGVPWPGVL</sequence>
<dbReference type="Proteomes" id="UP000748025">
    <property type="component" value="Unassembled WGS sequence"/>
</dbReference>
<feature type="region of interest" description="Disordered" evidence="1">
    <location>
        <begin position="64"/>
        <end position="97"/>
    </location>
</feature>
<organism evidence="2 3">
    <name type="scientific">Claviceps pusilla</name>
    <dbReference type="NCBI Taxonomy" id="123648"/>
    <lineage>
        <taxon>Eukaryota</taxon>
        <taxon>Fungi</taxon>
        <taxon>Dikarya</taxon>
        <taxon>Ascomycota</taxon>
        <taxon>Pezizomycotina</taxon>
        <taxon>Sordariomycetes</taxon>
        <taxon>Hypocreomycetidae</taxon>
        <taxon>Hypocreales</taxon>
        <taxon>Clavicipitaceae</taxon>
        <taxon>Claviceps</taxon>
    </lineage>
</organism>
<gene>
    <name evidence="2" type="ORF">E4U43_007074</name>
</gene>
<proteinExistence type="predicted"/>
<evidence type="ECO:0000313" key="3">
    <source>
        <dbReference type="Proteomes" id="UP000748025"/>
    </source>
</evidence>
<dbReference type="AlphaFoldDB" id="A0A9P7ND60"/>
<name>A0A9P7ND60_9HYPO</name>